<dbReference type="InterPro" id="IPR006379">
    <property type="entry name" value="HAD-SF_hydro_IIB"/>
</dbReference>
<dbReference type="GO" id="GO:0000287">
    <property type="term" value="F:magnesium ion binding"/>
    <property type="evidence" value="ECO:0007669"/>
    <property type="project" value="TreeGrafter"/>
</dbReference>
<dbReference type="Gene3D" id="3.30.1240.10">
    <property type="match status" value="1"/>
</dbReference>
<gene>
    <name evidence="1" type="ORF">OE104_06125</name>
</gene>
<evidence type="ECO:0000313" key="1">
    <source>
        <dbReference type="EMBL" id="WAA10888.1"/>
    </source>
</evidence>
<name>A0A9E8LWA5_9BACI</name>
<protein>
    <submittedName>
        <fullName evidence="1">HAD family hydrolase</fullName>
    </submittedName>
</protein>
<dbReference type="InterPro" id="IPR036412">
    <property type="entry name" value="HAD-like_sf"/>
</dbReference>
<dbReference type="GO" id="GO:0005829">
    <property type="term" value="C:cytosol"/>
    <property type="evidence" value="ECO:0007669"/>
    <property type="project" value="TreeGrafter"/>
</dbReference>
<keyword evidence="2" id="KW-1185">Reference proteome</keyword>
<dbReference type="PANTHER" id="PTHR10000:SF55">
    <property type="entry name" value="5-AMINO-6-(5-PHOSPHO-D-RIBITYLAMINO)URACIL PHOSPHATASE YCSE"/>
    <property type="match status" value="1"/>
</dbReference>
<dbReference type="GO" id="GO:0016791">
    <property type="term" value="F:phosphatase activity"/>
    <property type="evidence" value="ECO:0007669"/>
    <property type="project" value="UniProtKB-ARBA"/>
</dbReference>
<dbReference type="InterPro" id="IPR023214">
    <property type="entry name" value="HAD_sf"/>
</dbReference>
<dbReference type="AlphaFoldDB" id="A0A9E8LWA5"/>
<organism evidence="1 2">
    <name type="scientific">Fervidibacillus albus</name>
    <dbReference type="NCBI Taxonomy" id="2980026"/>
    <lineage>
        <taxon>Bacteria</taxon>
        <taxon>Bacillati</taxon>
        <taxon>Bacillota</taxon>
        <taxon>Bacilli</taxon>
        <taxon>Bacillales</taxon>
        <taxon>Bacillaceae</taxon>
        <taxon>Fervidibacillus</taxon>
    </lineage>
</organism>
<dbReference type="PANTHER" id="PTHR10000">
    <property type="entry name" value="PHOSPHOSERINE PHOSPHATASE"/>
    <property type="match status" value="1"/>
</dbReference>
<dbReference type="RefSeq" id="WP_275418697.1">
    <property type="nucleotide sequence ID" value="NZ_CP106878.1"/>
</dbReference>
<dbReference type="KEGG" id="faf:OE104_06125"/>
<dbReference type="Pfam" id="PF08282">
    <property type="entry name" value="Hydrolase_3"/>
    <property type="match status" value="1"/>
</dbReference>
<sequence>MEITCIATDMDGTLLNEERKISEESKKALMLAKEAGIEIVIATGRSPQFAQFPLQEAGVQLPVICMNGAQIYSEKMELLLSRPLFVEQVKQISEVLTKKQVYFEFYTNQGHYSFDQKLAQLTWRKLLNLNRRTVFQNMKY</sequence>
<evidence type="ECO:0000313" key="2">
    <source>
        <dbReference type="Proteomes" id="UP001164718"/>
    </source>
</evidence>
<accession>A0A9E8LWA5</accession>
<dbReference type="SUPFAM" id="SSF56784">
    <property type="entry name" value="HAD-like"/>
    <property type="match status" value="1"/>
</dbReference>
<proteinExistence type="predicted"/>
<reference evidence="1" key="1">
    <citation type="submission" date="2022-09" db="EMBL/GenBank/DDBJ databases">
        <title>Complete Genomes of Fervidibacillus albus and Fervidibacillus halotolerans isolated from tidal flat sediments.</title>
        <authorList>
            <person name="Kwon K.K."/>
            <person name="Yang S.-H."/>
            <person name="Park M.J."/>
            <person name="Oh H.-M."/>
        </authorList>
    </citation>
    <scope>NUCLEOTIDE SEQUENCE</scope>
    <source>
        <strain evidence="1">MEBiC13591</strain>
    </source>
</reference>
<dbReference type="Gene3D" id="3.40.50.1000">
    <property type="entry name" value="HAD superfamily/HAD-like"/>
    <property type="match status" value="1"/>
</dbReference>
<dbReference type="EMBL" id="CP106878">
    <property type="protein sequence ID" value="WAA10888.1"/>
    <property type="molecule type" value="Genomic_DNA"/>
</dbReference>
<dbReference type="Proteomes" id="UP001164718">
    <property type="component" value="Chromosome"/>
</dbReference>
<dbReference type="NCBIfam" id="TIGR01484">
    <property type="entry name" value="HAD-SF-IIB"/>
    <property type="match status" value="1"/>
</dbReference>
<keyword evidence="1" id="KW-0378">Hydrolase</keyword>